<accession>A0A8J3CFN3</accession>
<evidence type="ECO:0000256" key="1">
    <source>
        <dbReference type="SAM" id="MobiDB-lite"/>
    </source>
</evidence>
<organism evidence="3 4">
    <name type="scientific">Longimycelium tulufanense</name>
    <dbReference type="NCBI Taxonomy" id="907463"/>
    <lineage>
        <taxon>Bacteria</taxon>
        <taxon>Bacillati</taxon>
        <taxon>Actinomycetota</taxon>
        <taxon>Actinomycetes</taxon>
        <taxon>Pseudonocardiales</taxon>
        <taxon>Pseudonocardiaceae</taxon>
        <taxon>Longimycelium</taxon>
    </lineage>
</organism>
<comment type="caution">
    <text evidence="3">The sequence shown here is derived from an EMBL/GenBank/DDBJ whole genome shotgun (WGS) entry which is preliminary data.</text>
</comment>
<sequence length="151" mass="15822">MSGRIPGHDGPEDVDAAFAEIVADLEREGGLRWPEEAADGTATTADTAVELARAAPDRGEQDPEALEDDPDDHYVPPEPPPFPPLRAPTIGALLLLTAGVVLLVAPSLIGLAHRVATPLALIALTCGIGWLVLRMRQDPPADSGWDDGAQV</sequence>
<protein>
    <recommendedName>
        <fullName evidence="5">DUF308 domain-containing protein</fullName>
    </recommendedName>
</protein>
<name>A0A8J3CFN3_9PSEU</name>
<evidence type="ECO:0000256" key="2">
    <source>
        <dbReference type="SAM" id="Phobius"/>
    </source>
</evidence>
<proteinExistence type="predicted"/>
<gene>
    <name evidence="3" type="ORF">GCM10012275_35620</name>
</gene>
<dbReference type="EMBL" id="BMMK01000016">
    <property type="protein sequence ID" value="GGM61485.1"/>
    <property type="molecule type" value="Genomic_DNA"/>
</dbReference>
<feature type="compositionally biased region" description="Acidic residues" evidence="1">
    <location>
        <begin position="62"/>
        <end position="71"/>
    </location>
</feature>
<keyword evidence="2" id="KW-1133">Transmembrane helix</keyword>
<evidence type="ECO:0000313" key="4">
    <source>
        <dbReference type="Proteomes" id="UP000637578"/>
    </source>
</evidence>
<keyword evidence="2" id="KW-0812">Transmembrane</keyword>
<dbReference type="RefSeq" id="WP_189059073.1">
    <property type="nucleotide sequence ID" value="NZ_BMMK01000016.1"/>
</dbReference>
<evidence type="ECO:0008006" key="5">
    <source>
        <dbReference type="Google" id="ProtNLM"/>
    </source>
</evidence>
<evidence type="ECO:0000313" key="3">
    <source>
        <dbReference type="EMBL" id="GGM61485.1"/>
    </source>
</evidence>
<dbReference type="Proteomes" id="UP000637578">
    <property type="component" value="Unassembled WGS sequence"/>
</dbReference>
<feature type="region of interest" description="Disordered" evidence="1">
    <location>
        <begin position="53"/>
        <end position="83"/>
    </location>
</feature>
<keyword evidence="4" id="KW-1185">Reference proteome</keyword>
<feature type="transmembrane region" description="Helical" evidence="2">
    <location>
        <begin position="115"/>
        <end position="133"/>
    </location>
</feature>
<feature type="transmembrane region" description="Helical" evidence="2">
    <location>
        <begin position="90"/>
        <end position="109"/>
    </location>
</feature>
<dbReference type="AlphaFoldDB" id="A0A8J3CFN3"/>
<keyword evidence="2" id="KW-0472">Membrane</keyword>
<reference evidence="3" key="1">
    <citation type="journal article" date="2014" name="Int. J. Syst. Evol. Microbiol.">
        <title>Complete genome sequence of Corynebacterium casei LMG S-19264T (=DSM 44701T), isolated from a smear-ripened cheese.</title>
        <authorList>
            <consortium name="US DOE Joint Genome Institute (JGI-PGF)"/>
            <person name="Walter F."/>
            <person name="Albersmeier A."/>
            <person name="Kalinowski J."/>
            <person name="Ruckert C."/>
        </authorList>
    </citation>
    <scope>NUCLEOTIDE SEQUENCE</scope>
    <source>
        <strain evidence="3">CGMCC 4.5737</strain>
    </source>
</reference>
<reference evidence="3" key="2">
    <citation type="submission" date="2020-09" db="EMBL/GenBank/DDBJ databases">
        <authorList>
            <person name="Sun Q."/>
            <person name="Zhou Y."/>
        </authorList>
    </citation>
    <scope>NUCLEOTIDE SEQUENCE</scope>
    <source>
        <strain evidence="3">CGMCC 4.5737</strain>
    </source>
</reference>